<feature type="region of interest" description="Disordered" evidence="1">
    <location>
        <begin position="1"/>
        <end position="25"/>
    </location>
</feature>
<gene>
    <name evidence="2" type="ORF">TGRUB_258080B</name>
</gene>
<feature type="compositionally biased region" description="Basic and acidic residues" evidence="1">
    <location>
        <begin position="9"/>
        <end position="24"/>
    </location>
</feature>
<dbReference type="Proteomes" id="UP000028834">
    <property type="component" value="Unassembled WGS sequence"/>
</dbReference>
<dbReference type="EMBL" id="AFYV02000408">
    <property type="protein sequence ID" value="KFG65084.1"/>
    <property type="molecule type" value="Genomic_DNA"/>
</dbReference>
<sequence length="38" mass="4159">RGTTTRGRNPQEARRGSGEVEKQQRAALCELATSVSTR</sequence>
<name>A0A086M866_TOXGO</name>
<evidence type="ECO:0000313" key="2">
    <source>
        <dbReference type="EMBL" id="KFG65084.1"/>
    </source>
</evidence>
<comment type="caution">
    <text evidence="2">The sequence shown here is derived from an EMBL/GenBank/DDBJ whole genome shotgun (WGS) entry which is preliminary data.</text>
</comment>
<accession>A0A086M866</accession>
<feature type="non-terminal residue" evidence="2">
    <location>
        <position position="38"/>
    </location>
</feature>
<proteinExistence type="predicted"/>
<protein>
    <submittedName>
        <fullName evidence="2">Uncharacterized protein</fullName>
    </submittedName>
</protein>
<dbReference type="AlphaFoldDB" id="A0A086M866"/>
<dbReference type="VEuPathDB" id="ToxoDB:TGRUB_258080B"/>
<evidence type="ECO:0000313" key="3">
    <source>
        <dbReference type="Proteomes" id="UP000028834"/>
    </source>
</evidence>
<evidence type="ECO:0000256" key="1">
    <source>
        <dbReference type="SAM" id="MobiDB-lite"/>
    </source>
</evidence>
<organism evidence="2 3">
    <name type="scientific">Toxoplasma gondii RUB</name>
    <dbReference type="NCBI Taxonomy" id="935652"/>
    <lineage>
        <taxon>Eukaryota</taxon>
        <taxon>Sar</taxon>
        <taxon>Alveolata</taxon>
        <taxon>Apicomplexa</taxon>
        <taxon>Conoidasida</taxon>
        <taxon>Coccidia</taxon>
        <taxon>Eucoccidiorida</taxon>
        <taxon>Eimeriorina</taxon>
        <taxon>Sarcocystidae</taxon>
        <taxon>Toxoplasma</taxon>
    </lineage>
</organism>
<feature type="non-terminal residue" evidence="2">
    <location>
        <position position="1"/>
    </location>
</feature>
<reference evidence="2 3" key="1">
    <citation type="submission" date="2014-05" db="EMBL/GenBank/DDBJ databases">
        <authorList>
            <person name="Sibley D."/>
            <person name="Venepally P."/>
            <person name="Karamycheva S."/>
            <person name="Hadjithomas M."/>
            <person name="Khan A."/>
            <person name="Brunk B."/>
            <person name="Roos D."/>
            <person name="Caler E."/>
            <person name="Lorenzi H."/>
        </authorList>
    </citation>
    <scope>NUCLEOTIDE SEQUENCE [LARGE SCALE GENOMIC DNA]</scope>
    <source>
        <strain evidence="2 3">RUB</strain>
    </source>
</reference>